<dbReference type="EMBL" id="JASFZW010000003">
    <property type="protein sequence ID" value="KAK2079029.1"/>
    <property type="molecule type" value="Genomic_DNA"/>
</dbReference>
<comment type="caution">
    <text evidence="2">The sequence shown here is derived from an EMBL/GenBank/DDBJ whole genome shotgun (WGS) entry which is preliminary data.</text>
</comment>
<organism evidence="2 3">
    <name type="scientific">Prototheca wickerhamii</name>
    <dbReference type="NCBI Taxonomy" id="3111"/>
    <lineage>
        <taxon>Eukaryota</taxon>
        <taxon>Viridiplantae</taxon>
        <taxon>Chlorophyta</taxon>
        <taxon>core chlorophytes</taxon>
        <taxon>Trebouxiophyceae</taxon>
        <taxon>Chlorellales</taxon>
        <taxon>Chlorellaceae</taxon>
        <taxon>Prototheca</taxon>
    </lineage>
</organism>
<dbReference type="Proteomes" id="UP001255856">
    <property type="component" value="Unassembled WGS sequence"/>
</dbReference>
<dbReference type="AlphaFoldDB" id="A0AAD9IKV0"/>
<keyword evidence="3" id="KW-1185">Reference proteome</keyword>
<name>A0AAD9IKV0_PROWI</name>
<reference evidence="2" key="1">
    <citation type="submission" date="2021-01" db="EMBL/GenBank/DDBJ databases">
        <authorList>
            <person name="Eckstrom K.M.E."/>
        </authorList>
    </citation>
    <scope>NUCLEOTIDE SEQUENCE</scope>
    <source>
        <strain evidence="2">UVCC 0001</strain>
    </source>
</reference>
<proteinExistence type="predicted"/>
<evidence type="ECO:0000313" key="3">
    <source>
        <dbReference type="Proteomes" id="UP001255856"/>
    </source>
</evidence>
<keyword evidence="1" id="KW-0732">Signal</keyword>
<feature type="signal peptide" evidence="1">
    <location>
        <begin position="1"/>
        <end position="25"/>
    </location>
</feature>
<evidence type="ECO:0000256" key="1">
    <source>
        <dbReference type="SAM" id="SignalP"/>
    </source>
</evidence>
<sequence length="196" mass="20605">MRFQTSHAALALVLCLAASAPLTMALSWPLCDPAGLVWMTERPVRADLYPGSNLWFFCNSGINVLGDAVDICFGDQAVCDAHAAANTLCQILGYDQASEIEGDVTTTSNITAGQAVRSLSGEFCLPDGTYAMERPSDEVLTQAAGTACRVLQKLVCVRSVDSMNLAASAAFQALTGNSTDTVAPVAELIVGEIGRR</sequence>
<accession>A0AAD9IKV0</accession>
<evidence type="ECO:0000313" key="2">
    <source>
        <dbReference type="EMBL" id="KAK2079029.1"/>
    </source>
</evidence>
<protein>
    <submittedName>
        <fullName evidence="2">Uncharacterized protein</fullName>
    </submittedName>
</protein>
<feature type="chain" id="PRO_5042063478" evidence="1">
    <location>
        <begin position="26"/>
        <end position="196"/>
    </location>
</feature>
<gene>
    <name evidence="2" type="ORF">QBZ16_002719</name>
</gene>